<accession>A0ABW3JLF6</accession>
<feature type="transmembrane region" description="Helical" evidence="1">
    <location>
        <begin position="81"/>
        <end position="102"/>
    </location>
</feature>
<reference evidence="4" key="1">
    <citation type="journal article" date="2019" name="Int. J. Syst. Evol. Microbiol.">
        <title>The Global Catalogue of Microorganisms (GCM) 10K type strain sequencing project: providing services to taxonomists for standard genome sequencing and annotation.</title>
        <authorList>
            <consortium name="The Broad Institute Genomics Platform"/>
            <consortium name="The Broad Institute Genome Sequencing Center for Infectious Disease"/>
            <person name="Wu L."/>
            <person name="Ma J."/>
        </authorList>
    </citation>
    <scope>NUCLEOTIDE SEQUENCE [LARGE SCALE GENOMIC DNA]</scope>
    <source>
        <strain evidence="4">CCUG 62414</strain>
    </source>
</reference>
<evidence type="ECO:0000313" key="4">
    <source>
        <dbReference type="Proteomes" id="UP001597061"/>
    </source>
</evidence>
<keyword evidence="1" id="KW-0812">Transmembrane</keyword>
<sequence>MKKYYLHNGTEQEGPFDISDLKSKGITAKTEVWYEGISDWTNADEIDELKSLFPKATPPPIRPKSTQNEQIKKDKKLGRNLQLLGLVLLLVIIGFAVIPNLFNNNDNPQSYIEQKMTIEETENSDPLRFLSVEGNYNKSFWGTEFKLKGKVTNRATIADYKDLVMRITYYSQTKSVIGTKDYTIYQVFQPNRVTEFKLDVENYKDVESIGLDIVGAIPNN</sequence>
<dbReference type="Proteomes" id="UP001597061">
    <property type="component" value="Unassembled WGS sequence"/>
</dbReference>
<evidence type="ECO:0000256" key="1">
    <source>
        <dbReference type="SAM" id="Phobius"/>
    </source>
</evidence>
<evidence type="ECO:0000313" key="3">
    <source>
        <dbReference type="EMBL" id="MFD0990749.1"/>
    </source>
</evidence>
<keyword evidence="1" id="KW-1133">Transmembrane helix</keyword>
<dbReference type="Pfam" id="PF14237">
    <property type="entry name" value="GYF_2"/>
    <property type="match status" value="1"/>
</dbReference>
<gene>
    <name evidence="3" type="ORF">ACFQ1R_11625</name>
</gene>
<protein>
    <submittedName>
        <fullName evidence="3">DUF4339 domain-containing protein</fullName>
    </submittedName>
</protein>
<dbReference type="InterPro" id="IPR025640">
    <property type="entry name" value="GYF_2"/>
</dbReference>
<keyword evidence="4" id="KW-1185">Reference proteome</keyword>
<keyword evidence="1" id="KW-0472">Membrane</keyword>
<organism evidence="3 4">
    <name type="scientific">Mariniflexile jejuense</name>
    <dbReference type="NCBI Taxonomy" id="1173582"/>
    <lineage>
        <taxon>Bacteria</taxon>
        <taxon>Pseudomonadati</taxon>
        <taxon>Bacteroidota</taxon>
        <taxon>Flavobacteriia</taxon>
        <taxon>Flavobacteriales</taxon>
        <taxon>Flavobacteriaceae</taxon>
        <taxon>Mariniflexile</taxon>
    </lineage>
</organism>
<name>A0ABW3JLF6_9FLAO</name>
<dbReference type="EMBL" id="JBHTJI010000012">
    <property type="protein sequence ID" value="MFD0990749.1"/>
    <property type="molecule type" value="Genomic_DNA"/>
</dbReference>
<dbReference type="RefSeq" id="WP_379926393.1">
    <property type="nucleotide sequence ID" value="NZ_JBHTJI010000012.1"/>
</dbReference>
<comment type="caution">
    <text evidence="3">The sequence shown here is derived from an EMBL/GenBank/DDBJ whole genome shotgun (WGS) entry which is preliminary data.</text>
</comment>
<proteinExistence type="predicted"/>
<evidence type="ECO:0000259" key="2">
    <source>
        <dbReference type="Pfam" id="PF14237"/>
    </source>
</evidence>
<feature type="domain" description="GYF" evidence="2">
    <location>
        <begin position="4"/>
        <end position="49"/>
    </location>
</feature>